<evidence type="ECO:0000313" key="3">
    <source>
        <dbReference type="Proteomes" id="UP001597182"/>
    </source>
</evidence>
<dbReference type="RefSeq" id="WP_346092232.1">
    <property type="nucleotide sequence ID" value="NZ_BAABKS010000053.1"/>
</dbReference>
<evidence type="ECO:0000313" key="2">
    <source>
        <dbReference type="EMBL" id="MFD1233496.1"/>
    </source>
</evidence>
<feature type="domain" description="M23ase beta-sheet core" evidence="1">
    <location>
        <begin position="133"/>
        <end position="228"/>
    </location>
</feature>
<keyword evidence="2" id="KW-0378">Hydrolase</keyword>
<dbReference type="CDD" id="cd12797">
    <property type="entry name" value="M23_peptidase"/>
    <property type="match status" value="1"/>
</dbReference>
<sequence>MAAGQSLASLWSAAHPVDAPYATLSTNAMIPVETVTPAAPATSAGAPRALPAIGAAQLASVAPGESLDPGEDVDVANLTKAVDIGAKIAQQANLLKRALAAGAPEGVLWNGAAYVLPTVGRFTSGFGARWGVTHYGIDLANSIGTPIYAVTDGVVEESGSASGFGLWVVLRHPDGSHSVYGHINRSLVTVGQKVSAGQEIAEMGNRGQSTGPHLHFEIWAPNGTKINPVPWLAARGISVTGSGNDGPTHD</sequence>
<dbReference type="Gene3D" id="2.70.70.10">
    <property type="entry name" value="Glucose Permease (Domain IIA)"/>
    <property type="match status" value="1"/>
</dbReference>
<dbReference type="InterPro" id="IPR050570">
    <property type="entry name" value="Cell_wall_metabolism_enzyme"/>
</dbReference>
<gene>
    <name evidence="2" type="ORF">ACFQ34_09400</name>
</gene>
<dbReference type="InterPro" id="IPR016047">
    <property type="entry name" value="M23ase_b-sheet_dom"/>
</dbReference>
<accession>A0ABW3VF70</accession>
<protein>
    <submittedName>
        <fullName evidence="2">M23 family metallopeptidase</fullName>
        <ecNumber evidence="2">3.4.24.-</ecNumber>
    </submittedName>
</protein>
<dbReference type="EC" id="3.4.24.-" evidence="2"/>
<name>A0ABW3VF70_9PSEU</name>
<dbReference type="InterPro" id="IPR011055">
    <property type="entry name" value="Dup_hybrid_motif"/>
</dbReference>
<proteinExistence type="predicted"/>
<dbReference type="Pfam" id="PF01551">
    <property type="entry name" value="Peptidase_M23"/>
    <property type="match status" value="1"/>
</dbReference>
<dbReference type="SUPFAM" id="SSF51261">
    <property type="entry name" value="Duplicated hybrid motif"/>
    <property type="match status" value="1"/>
</dbReference>
<dbReference type="EMBL" id="JBHTMB010000064">
    <property type="protein sequence ID" value="MFD1233496.1"/>
    <property type="molecule type" value="Genomic_DNA"/>
</dbReference>
<keyword evidence="3" id="KW-1185">Reference proteome</keyword>
<comment type="caution">
    <text evidence="2">The sequence shown here is derived from an EMBL/GenBank/DDBJ whole genome shotgun (WGS) entry which is preliminary data.</text>
</comment>
<dbReference type="Proteomes" id="UP001597182">
    <property type="component" value="Unassembled WGS sequence"/>
</dbReference>
<reference evidence="3" key="1">
    <citation type="journal article" date="2019" name="Int. J. Syst. Evol. Microbiol.">
        <title>The Global Catalogue of Microorganisms (GCM) 10K type strain sequencing project: providing services to taxonomists for standard genome sequencing and annotation.</title>
        <authorList>
            <consortium name="The Broad Institute Genomics Platform"/>
            <consortium name="The Broad Institute Genome Sequencing Center for Infectious Disease"/>
            <person name="Wu L."/>
            <person name="Ma J."/>
        </authorList>
    </citation>
    <scope>NUCLEOTIDE SEQUENCE [LARGE SCALE GENOMIC DNA]</scope>
    <source>
        <strain evidence="3">CCUG 49018</strain>
    </source>
</reference>
<dbReference type="PANTHER" id="PTHR21666:SF270">
    <property type="entry name" value="MUREIN HYDROLASE ACTIVATOR ENVC"/>
    <property type="match status" value="1"/>
</dbReference>
<dbReference type="GO" id="GO:0016787">
    <property type="term" value="F:hydrolase activity"/>
    <property type="evidence" value="ECO:0007669"/>
    <property type="project" value="UniProtKB-KW"/>
</dbReference>
<dbReference type="PANTHER" id="PTHR21666">
    <property type="entry name" value="PEPTIDASE-RELATED"/>
    <property type="match status" value="1"/>
</dbReference>
<evidence type="ECO:0000259" key="1">
    <source>
        <dbReference type="Pfam" id="PF01551"/>
    </source>
</evidence>
<organism evidence="2 3">
    <name type="scientific">Pseudonocardia benzenivorans</name>
    <dbReference type="NCBI Taxonomy" id="228005"/>
    <lineage>
        <taxon>Bacteria</taxon>
        <taxon>Bacillati</taxon>
        <taxon>Actinomycetota</taxon>
        <taxon>Actinomycetes</taxon>
        <taxon>Pseudonocardiales</taxon>
        <taxon>Pseudonocardiaceae</taxon>
        <taxon>Pseudonocardia</taxon>
    </lineage>
</organism>